<dbReference type="EMBL" id="JAHYIQ010000023">
    <property type="protein sequence ID" value="KAK1122301.1"/>
    <property type="molecule type" value="Genomic_DNA"/>
</dbReference>
<keyword evidence="2" id="KW-1185">Reference proteome</keyword>
<accession>A0AA40KJD0</accession>
<gene>
    <name evidence="1" type="ORF">K0M31_009524</name>
</gene>
<comment type="caution">
    <text evidence="1">The sequence shown here is derived from an EMBL/GenBank/DDBJ whole genome shotgun (WGS) entry which is preliminary data.</text>
</comment>
<reference evidence="1" key="1">
    <citation type="submission" date="2021-10" db="EMBL/GenBank/DDBJ databases">
        <title>Melipona bicolor Genome sequencing and assembly.</title>
        <authorList>
            <person name="Araujo N.S."/>
            <person name="Arias M.C."/>
        </authorList>
    </citation>
    <scope>NUCLEOTIDE SEQUENCE</scope>
    <source>
        <strain evidence="1">USP_2M_L1-L4_2017</strain>
        <tissue evidence="1">Whole body</tissue>
    </source>
</reference>
<evidence type="ECO:0000313" key="1">
    <source>
        <dbReference type="EMBL" id="KAK1122301.1"/>
    </source>
</evidence>
<evidence type="ECO:0000313" key="2">
    <source>
        <dbReference type="Proteomes" id="UP001177670"/>
    </source>
</evidence>
<sequence>MVDKGEITKTPSPLNINDAIEGEVLNQKTARILRNDLLLYEAVIKNEADTVRKVLKETVDVNSRNNVSRTEPDNENCAKRVETGEREREWNNRIVVNDSVSDRKIKFPGIGETLRLKIESFALRRFINANAVQNVWYRSKAADNTMRLQQPRGERLTTREALLLEAPLAKHRQI</sequence>
<proteinExistence type="predicted"/>
<dbReference type="Proteomes" id="UP001177670">
    <property type="component" value="Unassembled WGS sequence"/>
</dbReference>
<name>A0AA40KJD0_9HYME</name>
<organism evidence="1 2">
    <name type="scientific">Melipona bicolor</name>
    <dbReference type="NCBI Taxonomy" id="60889"/>
    <lineage>
        <taxon>Eukaryota</taxon>
        <taxon>Metazoa</taxon>
        <taxon>Ecdysozoa</taxon>
        <taxon>Arthropoda</taxon>
        <taxon>Hexapoda</taxon>
        <taxon>Insecta</taxon>
        <taxon>Pterygota</taxon>
        <taxon>Neoptera</taxon>
        <taxon>Endopterygota</taxon>
        <taxon>Hymenoptera</taxon>
        <taxon>Apocrita</taxon>
        <taxon>Aculeata</taxon>
        <taxon>Apoidea</taxon>
        <taxon>Anthophila</taxon>
        <taxon>Apidae</taxon>
        <taxon>Melipona</taxon>
    </lineage>
</organism>
<dbReference type="AlphaFoldDB" id="A0AA40KJD0"/>
<protein>
    <submittedName>
        <fullName evidence="1">Uncharacterized protein</fullName>
    </submittedName>
</protein>